<reference evidence="2 3" key="1">
    <citation type="journal article" date="2011" name="J. Bacteriol.">
        <title>Complete genome sequence of Paenibacillus polymyxa SC2, a strain of plant growth-promoting Rhizobacterium with broad-spectrum antimicrobial activity.</title>
        <authorList>
            <person name="Ma M."/>
            <person name="Wang C."/>
            <person name="Ding Y."/>
            <person name="Li L."/>
            <person name="Shen D."/>
            <person name="Jiang X."/>
            <person name="Guan D."/>
            <person name="Cao F."/>
            <person name="Chen H."/>
            <person name="Feng R."/>
            <person name="Wang X."/>
            <person name="Ge Y."/>
            <person name="Yao L."/>
            <person name="Bing X."/>
            <person name="Yang X."/>
            <person name="Li J."/>
            <person name="Du B."/>
        </authorList>
    </citation>
    <scope>NUCLEOTIDE SEQUENCE [LARGE SCALE GENOMIC DNA]</scope>
    <source>
        <strain evidence="2 3">SC2</strain>
        <plasmid evidence="3">pSC2</plasmid>
    </source>
</reference>
<organism evidence="2 3">
    <name type="scientific">Paenibacillus polymyxa (strain SC2)</name>
    <name type="common">Bacillus polymyxa</name>
    <dbReference type="NCBI Taxonomy" id="886882"/>
    <lineage>
        <taxon>Bacteria</taxon>
        <taxon>Bacillati</taxon>
        <taxon>Bacillota</taxon>
        <taxon>Bacilli</taxon>
        <taxon>Bacillales</taxon>
        <taxon>Paenibacillaceae</taxon>
        <taxon>Paenibacillus</taxon>
    </lineage>
</organism>
<dbReference type="KEGG" id="ppm:PPSC2_26945"/>
<dbReference type="EMBL" id="CP002214">
    <property type="protein sequence ID" value="ADO59638.1"/>
    <property type="molecule type" value="Genomic_DNA"/>
</dbReference>
<evidence type="ECO:0008006" key="4">
    <source>
        <dbReference type="Google" id="ProtNLM"/>
    </source>
</evidence>
<feature type="transmembrane region" description="Helical" evidence="1">
    <location>
        <begin position="52"/>
        <end position="79"/>
    </location>
</feature>
<gene>
    <name evidence="2" type="ORF">PPSC2_26945</name>
</gene>
<dbReference type="InterPro" id="IPR010787">
    <property type="entry name" value="DUF1385"/>
</dbReference>
<keyword evidence="1" id="KW-0812">Transmembrane</keyword>
<dbReference type="PANTHER" id="PTHR42867">
    <property type="entry name" value="MEMBRANE PROTEIN-RELATED"/>
    <property type="match status" value="1"/>
</dbReference>
<feature type="transmembrane region" description="Helical" evidence="1">
    <location>
        <begin position="160"/>
        <end position="187"/>
    </location>
</feature>
<proteinExistence type="predicted"/>
<evidence type="ECO:0000313" key="2">
    <source>
        <dbReference type="EMBL" id="ADO59638.1"/>
    </source>
</evidence>
<feature type="transmembrane region" description="Helical" evidence="1">
    <location>
        <begin position="99"/>
        <end position="116"/>
    </location>
</feature>
<accession>E3EJP0</accession>
<dbReference type="OrthoDB" id="5242995at2"/>
<sequence length="249" mass="28586">MSVTLHGGRAHLNGVTFYTDKFISKAYREKDEIKVSVKERKMKSHFYDRIPFLRGIMLLIEMLLMNPIPIICICIMSVIMLSVGDEVSGSPQQVSTLRIIEPYILPGLFFVIALVIRSTKIGRYHAAEHMTAKTFSKGIDLTVNNVMKQSRVYESCGTNLVVFMVVTFFLLSLFNLNVWICFILTWSISYEIFCVEEGWIKRVVLPFYWIGGVAQYFLFTSKPTEKEVLVAMASAKELIRRDVKEVKNE</sequence>
<keyword evidence="2" id="KW-0614">Plasmid</keyword>
<dbReference type="HOGENOM" id="CLU_098196_0_0_9"/>
<dbReference type="RefSeq" id="WP_013386052.1">
    <property type="nucleotide sequence ID" value="NC_014628.2"/>
</dbReference>
<geneLocation type="plasmid" evidence="2 3">
    <name>pSC2</name>
</geneLocation>
<dbReference type="eggNOG" id="COG3872">
    <property type="taxonomic scope" value="Bacteria"/>
</dbReference>
<protein>
    <recommendedName>
        <fullName evidence="4">DUF1385 domain-containing protein</fullName>
    </recommendedName>
</protein>
<evidence type="ECO:0000313" key="3">
    <source>
        <dbReference type="Proteomes" id="UP000006868"/>
    </source>
</evidence>
<evidence type="ECO:0000256" key="1">
    <source>
        <dbReference type="SAM" id="Phobius"/>
    </source>
</evidence>
<name>E3EJP0_PAEPS</name>
<dbReference type="Proteomes" id="UP000006868">
    <property type="component" value="Plasmid pSC2"/>
</dbReference>
<dbReference type="Pfam" id="PF07136">
    <property type="entry name" value="DUF1385"/>
    <property type="match status" value="1"/>
</dbReference>
<dbReference type="PATRIC" id="fig|886882.15.peg.5697"/>
<keyword evidence="1" id="KW-1133">Transmembrane helix</keyword>
<keyword evidence="1" id="KW-0472">Membrane</keyword>
<dbReference type="PANTHER" id="PTHR42867:SF1">
    <property type="entry name" value="MEMBRANE PROTEIN-RELATED"/>
    <property type="match status" value="1"/>
</dbReference>
<dbReference type="AlphaFoldDB" id="E3EJP0"/>
<feature type="transmembrane region" description="Helical" evidence="1">
    <location>
        <begin position="199"/>
        <end position="219"/>
    </location>
</feature>